<dbReference type="Pfam" id="PF04488">
    <property type="entry name" value="Gly_transf_sug"/>
    <property type="match status" value="1"/>
</dbReference>
<dbReference type="InterPro" id="IPR007577">
    <property type="entry name" value="GlycoTrfase_DXD_sugar-bd_CS"/>
</dbReference>
<dbReference type="GO" id="GO:0016020">
    <property type="term" value="C:membrane"/>
    <property type="evidence" value="ECO:0007669"/>
    <property type="project" value="GOC"/>
</dbReference>
<accession>A0A4Q0PF97</accession>
<dbReference type="OrthoDB" id="9802987at2"/>
<dbReference type="PANTHER" id="PTHR32385">
    <property type="entry name" value="MANNOSYL PHOSPHORYLINOSITOL CERAMIDE SYNTHASE"/>
    <property type="match status" value="1"/>
</dbReference>
<name>A0A4Q0PF97_9FLAO</name>
<dbReference type="Proteomes" id="UP000289859">
    <property type="component" value="Unassembled WGS sequence"/>
</dbReference>
<dbReference type="SUPFAM" id="SSF53448">
    <property type="entry name" value="Nucleotide-diphospho-sugar transferases"/>
    <property type="match status" value="1"/>
</dbReference>
<organism evidence="2 3">
    <name type="scientific">Leeuwenhoekiella polynyae</name>
    <dbReference type="NCBI Taxonomy" id="1550906"/>
    <lineage>
        <taxon>Bacteria</taxon>
        <taxon>Pseudomonadati</taxon>
        <taxon>Bacteroidota</taxon>
        <taxon>Flavobacteriia</taxon>
        <taxon>Flavobacteriales</taxon>
        <taxon>Flavobacteriaceae</taxon>
        <taxon>Leeuwenhoekiella</taxon>
    </lineage>
</organism>
<evidence type="ECO:0000313" key="2">
    <source>
        <dbReference type="EMBL" id="RXG25186.1"/>
    </source>
</evidence>
<dbReference type="PANTHER" id="PTHR32385:SF15">
    <property type="entry name" value="INOSITOL PHOSPHOCERAMIDE MANNOSYLTRANSFERASE 1"/>
    <property type="match status" value="1"/>
</dbReference>
<proteinExistence type="predicted"/>
<comment type="caution">
    <text evidence="2">The sequence shown here is derived from an EMBL/GenBank/DDBJ whole genome shotgun (WGS) entry which is preliminary data.</text>
</comment>
<keyword evidence="1 2" id="KW-0808">Transferase</keyword>
<protein>
    <submittedName>
        <fullName evidence="2">Glycosyl transferase-like sugar-binding protein</fullName>
    </submittedName>
</protein>
<dbReference type="GO" id="GO:0000030">
    <property type="term" value="F:mannosyltransferase activity"/>
    <property type="evidence" value="ECO:0007669"/>
    <property type="project" value="TreeGrafter"/>
</dbReference>
<gene>
    <name evidence="2" type="ORF">DSM02_1156</name>
</gene>
<dbReference type="AlphaFoldDB" id="A0A4Q0PF97"/>
<dbReference type="EMBL" id="QOVK01000003">
    <property type="protein sequence ID" value="RXG25186.1"/>
    <property type="molecule type" value="Genomic_DNA"/>
</dbReference>
<dbReference type="Gene3D" id="3.90.550.20">
    <property type="match status" value="1"/>
</dbReference>
<dbReference type="InterPro" id="IPR051706">
    <property type="entry name" value="Glycosyltransferase_domain"/>
</dbReference>
<dbReference type="RefSeq" id="WP_128764728.1">
    <property type="nucleotide sequence ID" value="NZ_JBHUOO010000048.1"/>
</dbReference>
<evidence type="ECO:0000256" key="1">
    <source>
        <dbReference type="ARBA" id="ARBA00022679"/>
    </source>
</evidence>
<keyword evidence="3" id="KW-1185">Reference proteome</keyword>
<dbReference type="InterPro" id="IPR029044">
    <property type="entry name" value="Nucleotide-diphossugar_trans"/>
</dbReference>
<sequence>MIPKIIHYCWFGGGEKSDFINFCISTWKFYLKEYQFIEWNEDNFDISICEFSRQAYKHKQWAFLSDYVRSFALSEYGGVYLDTDVELKSSLDIFLNHRAFSGFENIGFPFTAVWGAEKGHIWPRDIKLYYENLGKLDFRTNTHIVSDYLIEKYNVNPLKNEFQELKDGIQIYPSYYFCLDPVPNYAVHHFSGSWLEKGDKSNYSENLLKPFFKERLLNYYKGDIIGFLYNEGIINRSEIKNFLIKRFIKKFKSIWKA</sequence>
<evidence type="ECO:0000313" key="3">
    <source>
        <dbReference type="Proteomes" id="UP000289859"/>
    </source>
</evidence>
<dbReference type="GO" id="GO:0051999">
    <property type="term" value="P:mannosyl-inositol phosphorylceramide biosynthetic process"/>
    <property type="evidence" value="ECO:0007669"/>
    <property type="project" value="TreeGrafter"/>
</dbReference>
<reference evidence="2 3" key="1">
    <citation type="submission" date="2018-07" db="EMBL/GenBank/DDBJ databases">
        <title>Leeuwenhoekiella genomics.</title>
        <authorList>
            <person name="Tahon G."/>
            <person name="Willems A."/>
        </authorList>
    </citation>
    <scope>NUCLEOTIDE SEQUENCE [LARGE SCALE GENOMIC DNA]</scope>
    <source>
        <strain evidence="2 3">LMG 29608</strain>
    </source>
</reference>